<dbReference type="SMART" id="SM00479">
    <property type="entry name" value="EXOIII"/>
    <property type="match status" value="1"/>
</dbReference>
<dbReference type="GO" id="GO:0005829">
    <property type="term" value="C:cytosol"/>
    <property type="evidence" value="ECO:0007669"/>
    <property type="project" value="TreeGrafter"/>
</dbReference>
<dbReference type="HOGENOM" id="CLU_062227_1_0_3"/>
<dbReference type="GO" id="GO:0003887">
    <property type="term" value="F:DNA-directed DNA polymerase activity"/>
    <property type="evidence" value="ECO:0007669"/>
    <property type="project" value="UniProtKB-EC"/>
</dbReference>
<dbReference type="OrthoDB" id="9804290at2"/>
<evidence type="ECO:0000313" key="2">
    <source>
        <dbReference type="EMBL" id="ABM71895.1"/>
    </source>
</evidence>
<organism evidence="2 3">
    <name type="scientific">Prochlorococcus marinus (strain MIT 9515)</name>
    <dbReference type="NCBI Taxonomy" id="167542"/>
    <lineage>
        <taxon>Bacteria</taxon>
        <taxon>Bacillati</taxon>
        <taxon>Cyanobacteriota</taxon>
        <taxon>Cyanophyceae</taxon>
        <taxon>Synechococcales</taxon>
        <taxon>Prochlorococcaceae</taxon>
        <taxon>Prochlorococcus</taxon>
    </lineage>
</organism>
<dbReference type="GeneID" id="60201772"/>
<dbReference type="SUPFAM" id="SSF53098">
    <property type="entry name" value="Ribonuclease H-like"/>
    <property type="match status" value="1"/>
</dbReference>
<reference evidence="2 3" key="1">
    <citation type="journal article" date="2007" name="PLoS Genet.">
        <title>Patterns and implications of gene gain and loss in the evolution of Prochlorococcus.</title>
        <authorList>
            <person name="Kettler G.C."/>
            <person name="Martiny A.C."/>
            <person name="Huang K."/>
            <person name="Zucker J."/>
            <person name="Coleman M.L."/>
            <person name="Rodrigue S."/>
            <person name="Chen F."/>
            <person name="Lapidus A."/>
            <person name="Ferriera S."/>
            <person name="Johnson J."/>
            <person name="Steglich C."/>
            <person name="Church G.M."/>
            <person name="Richardson P."/>
            <person name="Chisholm S.W."/>
        </authorList>
    </citation>
    <scope>NUCLEOTIDE SEQUENCE [LARGE SCALE GENOMIC DNA]</scope>
    <source>
        <strain evidence="2 3">MIT 9515</strain>
    </source>
</reference>
<dbReference type="KEGG" id="pmc:P9515_06861"/>
<dbReference type="Gene3D" id="3.30.420.10">
    <property type="entry name" value="Ribonuclease H-like superfamily/Ribonuclease H"/>
    <property type="match status" value="1"/>
</dbReference>
<gene>
    <name evidence="2" type="primary">dnaQ</name>
    <name evidence="2" type="ordered locus">P9515_06861</name>
</gene>
<sequence length="270" mass="30968">MEPSNKKVLNQLDFLKNEITNNDLEIKKTLNQSISNSKVRTQNKKIEKILILDTETTGLDENKDEIIEIGCILFHVTSKSVLSQVSFLFPVSSNEAEHVNGISAEVSNIKQPWEEGLNFFLKLVDCADLIVAHNVEFDKKWFGKGRLPNLEKNWICSLEDINWSFQKNLKNRPSVTDLALSFSIPVWSLHRALSDCFYISEVFKKCENLEELLIKATEPRFLYKALVTYSERSLAKKAGFRWNNPAEGAWARKLTVEEANSLDFKVQIIN</sequence>
<dbReference type="STRING" id="167542.P9515_06861"/>
<dbReference type="EC" id="2.7.7.7" evidence="2"/>
<proteinExistence type="predicted"/>
<dbReference type="Pfam" id="PF00929">
    <property type="entry name" value="RNase_T"/>
    <property type="match status" value="1"/>
</dbReference>
<dbReference type="EMBL" id="CP000552">
    <property type="protein sequence ID" value="ABM71895.1"/>
    <property type="molecule type" value="Genomic_DNA"/>
</dbReference>
<dbReference type="GO" id="GO:0008408">
    <property type="term" value="F:3'-5' exonuclease activity"/>
    <property type="evidence" value="ECO:0007669"/>
    <property type="project" value="TreeGrafter"/>
</dbReference>
<dbReference type="GO" id="GO:0045004">
    <property type="term" value="P:DNA replication proofreading"/>
    <property type="evidence" value="ECO:0007669"/>
    <property type="project" value="TreeGrafter"/>
</dbReference>
<dbReference type="AlphaFoldDB" id="A2BVT4"/>
<dbReference type="InterPro" id="IPR013520">
    <property type="entry name" value="Ribonucl_H"/>
</dbReference>
<dbReference type="GO" id="GO:0003676">
    <property type="term" value="F:nucleic acid binding"/>
    <property type="evidence" value="ECO:0007669"/>
    <property type="project" value="InterPro"/>
</dbReference>
<protein>
    <submittedName>
        <fullName evidence="2">Possible DNA polymerase III, epsilon subunit</fullName>
        <ecNumber evidence="2">2.7.7.7</ecNumber>
    </submittedName>
</protein>
<keyword evidence="2" id="KW-0548">Nucleotidyltransferase</keyword>
<dbReference type="InterPro" id="IPR012337">
    <property type="entry name" value="RNaseH-like_sf"/>
</dbReference>
<dbReference type="InterPro" id="IPR036397">
    <property type="entry name" value="RNaseH_sf"/>
</dbReference>
<evidence type="ECO:0000259" key="1">
    <source>
        <dbReference type="SMART" id="SM00479"/>
    </source>
</evidence>
<dbReference type="eggNOG" id="COG0847">
    <property type="taxonomic scope" value="Bacteria"/>
</dbReference>
<dbReference type="PANTHER" id="PTHR30231">
    <property type="entry name" value="DNA POLYMERASE III SUBUNIT EPSILON"/>
    <property type="match status" value="1"/>
</dbReference>
<keyword evidence="2" id="KW-0808">Transferase</keyword>
<dbReference type="RefSeq" id="WP_011820000.1">
    <property type="nucleotide sequence ID" value="NC_008817.1"/>
</dbReference>
<dbReference type="PANTHER" id="PTHR30231:SF41">
    <property type="entry name" value="DNA POLYMERASE III SUBUNIT EPSILON"/>
    <property type="match status" value="1"/>
</dbReference>
<dbReference type="Proteomes" id="UP000001589">
    <property type="component" value="Chromosome"/>
</dbReference>
<accession>A2BVT4</accession>
<feature type="domain" description="Exonuclease" evidence="1">
    <location>
        <begin position="48"/>
        <end position="212"/>
    </location>
</feature>
<dbReference type="CDD" id="cd06127">
    <property type="entry name" value="DEDDh"/>
    <property type="match status" value="1"/>
</dbReference>
<evidence type="ECO:0000313" key="3">
    <source>
        <dbReference type="Proteomes" id="UP000001589"/>
    </source>
</evidence>
<name>A2BVT4_PROM5</name>